<proteinExistence type="predicted"/>
<dbReference type="Proteomes" id="UP001295469">
    <property type="component" value="Chromosome C05"/>
</dbReference>
<dbReference type="EMBL" id="HG994369">
    <property type="protein sequence ID" value="CAF1923761.1"/>
    <property type="molecule type" value="Genomic_DNA"/>
</dbReference>
<sequence length="109" mass="12467">MKEKRELLYKNQKMGYAIVLVFNKEIEVLKGGTGDRLLASRLKAWASPILFFKATLRKEMSIYIRSNSNPIPSTSKSRLKIFSDFHHIICHHVYAVDLSFTSSSTFDPG</sequence>
<organism evidence="1">
    <name type="scientific">Brassica napus</name>
    <name type="common">Rape</name>
    <dbReference type="NCBI Taxonomy" id="3708"/>
    <lineage>
        <taxon>Eukaryota</taxon>
        <taxon>Viridiplantae</taxon>
        <taxon>Streptophyta</taxon>
        <taxon>Embryophyta</taxon>
        <taxon>Tracheophyta</taxon>
        <taxon>Spermatophyta</taxon>
        <taxon>Magnoliopsida</taxon>
        <taxon>eudicotyledons</taxon>
        <taxon>Gunneridae</taxon>
        <taxon>Pentapetalae</taxon>
        <taxon>rosids</taxon>
        <taxon>malvids</taxon>
        <taxon>Brassicales</taxon>
        <taxon>Brassicaceae</taxon>
        <taxon>Brassiceae</taxon>
        <taxon>Brassica</taxon>
    </lineage>
</organism>
<accession>A0A816KPS7</accession>
<dbReference type="AlphaFoldDB" id="A0A816KPS7"/>
<gene>
    <name evidence="1" type="ORF">DARMORV10_C05P03320.1</name>
</gene>
<protein>
    <submittedName>
        <fullName evidence="1">(rape) hypothetical protein</fullName>
    </submittedName>
</protein>
<name>A0A816KPS7_BRANA</name>
<evidence type="ECO:0000313" key="1">
    <source>
        <dbReference type="EMBL" id="CAF1923761.1"/>
    </source>
</evidence>
<reference evidence="1" key="1">
    <citation type="submission" date="2021-01" db="EMBL/GenBank/DDBJ databases">
        <authorList>
            <consortium name="Genoscope - CEA"/>
            <person name="William W."/>
        </authorList>
    </citation>
    <scope>NUCLEOTIDE SEQUENCE</scope>
</reference>